<protein>
    <submittedName>
        <fullName evidence="1">Uncharacterized protein</fullName>
    </submittedName>
</protein>
<dbReference type="VEuPathDB" id="FungiDB:H257_12468"/>
<dbReference type="EMBL" id="QUTA01008065">
    <property type="protein sequence ID" value="RHY04923.1"/>
    <property type="molecule type" value="Genomic_DNA"/>
</dbReference>
<proteinExistence type="predicted"/>
<organism evidence="1 2">
    <name type="scientific">Aphanomyces astaci</name>
    <name type="common">Crayfish plague agent</name>
    <dbReference type="NCBI Taxonomy" id="112090"/>
    <lineage>
        <taxon>Eukaryota</taxon>
        <taxon>Sar</taxon>
        <taxon>Stramenopiles</taxon>
        <taxon>Oomycota</taxon>
        <taxon>Saprolegniomycetes</taxon>
        <taxon>Saprolegniales</taxon>
        <taxon>Verrucalvaceae</taxon>
        <taxon>Aphanomyces</taxon>
    </lineage>
</organism>
<evidence type="ECO:0000313" key="1">
    <source>
        <dbReference type="EMBL" id="RHY04923.1"/>
    </source>
</evidence>
<comment type="caution">
    <text evidence="1">The sequence shown here is derived from an EMBL/GenBank/DDBJ whole genome shotgun (WGS) entry which is preliminary data.</text>
</comment>
<accession>A0A397AAT5</accession>
<sequence length="206" mass="23137">MMTSELTVKQSSLRKTPFQEKHGVMYGLHVRSRDSKGEAVSVQCRFCVHFGREERQGRALRKTLTTIKVYVPPYRPENYRHHNATQHPKMWVAYQAMSPEDQSTFFAMSTRRSTALEPANPSAHADGTSNQVAALSDHVIGMNLSKDACNQVQALKEALGDRYFDAVDMLTDATAARAFLVVGTADRVGWLQWRLARQDVTSSTMS</sequence>
<evidence type="ECO:0000313" key="2">
    <source>
        <dbReference type="Proteomes" id="UP000266239"/>
    </source>
</evidence>
<name>A0A397AAT5_APHAT</name>
<reference evidence="1 2" key="1">
    <citation type="submission" date="2018-08" db="EMBL/GenBank/DDBJ databases">
        <title>Aphanomyces genome sequencing and annotation.</title>
        <authorList>
            <person name="Minardi D."/>
            <person name="Oidtmann B."/>
            <person name="Van Der Giezen M."/>
            <person name="Studholme D.J."/>
        </authorList>
    </citation>
    <scope>NUCLEOTIDE SEQUENCE [LARGE SCALE GENOMIC DNA]</scope>
    <source>
        <strain evidence="1 2">Yx</strain>
    </source>
</reference>
<dbReference type="PANTHER" id="PTHR37067">
    <property type="entry name" value="PX DOMAIN-CONTAINING PROTEIN"/>
    <property type="match status" value="1"/>
</dbReference>
<dbReference type="Proteomes" id="UP000266239">
    <property type="component" value="Unassembled WGS sequence"/>
</dbReference>
<dbReference type="AlphaFoldDB" id="A0A397AAT5"/>
<gene>
    <name evidence="1" type="ORF">DYB25_012412</name>
</gene>
<dbReference type="PANTHER" id="PTHR37067:SF3">
    <property type="entry name" value="PX DOMAIN-CONTAINING PROTEIN"/>
    <property type="match status" value="1"/>
</dbReference>